<comment type="caution">
    <text evidence="1">The sequence shown here is derived from an EMBL/GenBank/DDBJ whole genome shotgun (WGS) entry which is preliminary data.</text>
</comment>
<evidence type="ECO:0000313" key="2">
    <source>
        <dbReference type="Proteomes" id="UP001060085"/>
    </source>
</evidence>
<name>A0ACC0AHM8_CATRO</name>
<proteinExistence type="predicted"/>
<gene>
    <name evidence="1" type="ORF">M9H77_28904</name>
</gene>
<sequence>MANWFFEEANNFSMDMDMDWNGESYPKWQDFKAFLFFASFFPLTRFILDRFIFEKIGKLLIFGKASMKVKNVRHRKKMEKFKESAWKFLYSVSAELFALFVTYNEPWFTNTKYFWRGPQDQVWPHLKIKLKMKLLYMYCGGFYIYAIFALIFWETRRSDFKALMAHHFSTVALIVPSYMARLTRVGSMVLALHEGSDIFLEFAKMSKYSGFQLLSSIFFSLFALSWFVLRLGFFPFWLIRNLSYETFFMLGKEDSYNLKGMMHYYYCALFLNILLFSLLPLHLYWSWKILTMLINQIRAKGQIGNDVRSDPEDEDDKEHEN</sequence>
<reference evidence="2" key="1">
    <citation type="journal article" date="2023" name="Nat. Plants">
        <title>Single-cell RNA sequencing provides a high-resolution roadmap for understanding the multicellular compartmentation of specialized metabolism.</title>
        <authorList>
            <person name="Sun S."/>
            <person name="Shen X."/>
            <person name="Li Y."/>
            <person name="Li Y."/>
            <person name="Wang S."/>
            <person name="Li R."/>
            <person name="Zhang H."/>
            <person name="Shen G."/>
            <person name="Guo B."/>
            <person name="Wei J."/>
            <person name="Xu J."/>
            <person name="St-Pierre B."/>
            <person name="Chen S."/>
            <person name="Sun C."/>
        </authorList>
    </citation>
    <scope>NUCLEOTIDE SEQUENCE [LARGE SCALE GENOMIC DNA]</scope>
</reference>
<organism evidence="1 2">
    <name type="scientific">Catharanthus roseus</name>
    <name type="common">Madagascar periwinkle</name>
    <name type="synonym">Vinca rosea</name>
    <dbReference type="NCBI Taxonomy" id="4058"/>
    <lineage>
        <taxon>Eukaryota</taxon>
        <taxon>Viridiplantae</taxon>
        <taxon>Streptophyta</taxon>
        <taxon>Embryophyta</taxon>
        <taxon>Tracheophyta</taxon>
        <taxon>Spermatophyta</taxon>
        <taxon>Magnoliopsida</taxon>
        <taxon>eudicotyledons</taxon>
        <taxon>Gunneridae</taxon>
        <taxon>Pentapetalae</taxon>
        <taxon>asterids</taxon>
        <taxon>lamiids</taxon>
        <taxon>Gentianales</taxon>
        <taxon>Apocynaceae</taxon>
        <taxon>Rauvolfioideae</taxon>
        <taxon>Vinceae</taxon>
        <taxon>Catharanthinae</taxon>
        <taxon>Catharanthus</taxon>
    </lineage>
</organism>
<dbReference type="EMBL" id="CM044706">
    <property type="protein sequence ID" value="KAI5660111.1"/>
    <property type="molecule type" value="Genomic_DNA"/>
</dbReference>
<evidence type="ECO:0000313" key="1">
    <source>
        <dbReference type="EMBL" id="KAI5660111.1"/>
    </source>
</evidence>
<dbReference type="Proteomes" id="UP001060085">
    <property type="component" value="Linkage Group LG06"/>
</dbReference>
<protein>
    <submittedName>
        <fullName evidence="1">Uncharacterized protein</fullName>
    </submittedName>
</protein>
<accession>A0ACC0AHM8</accession>
<keyword evidence="2" id="KW-1185">Reference proteome</keyword>